<organism evidence="2 3">
    <name type="scientific">Trypanosoma theileri</name>
    <dbReference type="NCBI Taxonomy" id="67003"/>
    <lineage>
        <taxon>Eukaryota</taxon>
        <taxon>Discoba</taxon>
        <taxon>Euglenozoa</taxon>
        <taxon>Kinetoplastea</taxon>
        <taxon>Metakinetoplastina</taxon>
        <taxon>Trypanosomatida</taxon>
        <taxon>Trypanosomatidae</taxon>
        <taxon>Trypanosoma</taxon>
    </lineage>
</organism>
<dbReference type="RefSeq" id="XP_028882383.1">
    <property type="nucleotide sequence ID" value="XM_029026268.1"/>
</dbReference>
<feature type="compositionally biased region" description="Low complexity" evidence="1">
    <location>
        <begin position="166"/>
        <end position="175"/>
    </location>
</feature>
<dbReference type="EMBL" id="NBCO01000017">
    <property type="protein sequence ID" value="ORC88317.1"/>
    <property type="molecule type" value="Genomic_DNA"/>
</dbReference>
<comment type="caution">
    <text evidence="2">The sequence shown here is derived from an EMBL/GenBank/DDBJ whole genome shotgun (WGS) entry which is preliminary data.</text>
</comment>
<dbReference type="VEuPathDB" id="TriTrypDB:TM35_000171890"/>
<name>A0A1X0NUC5_9TRYP</name>
<evidence type="ECO:0000313" key="2">
    <source>
        <dbReference type="EMBL" id="ORC88317.1"/>
    </source>
</evidence>
<accession>A0A1X0NUC5</accession>
<proteinExistence type="predicted"/>
<dbReference type="AlphaFoldDB" id="A0A1X0NUC5"/>
<reference evidence="2 3" key="1">
    <citation type="submission" date="2017-03" db="EMBL/GenBank/DDBJ databases">
        <title>An alternative strategy for trypanosome survival in the mammalian bloodstream revealed through genome and transcriptome analysis of the ubiquitous bovine parasite Trypanosoma (Megatrypanum) theileri.</title>
        <authorList>
            <person name="Kelly S."/>
            <person name="Ivens A."/>
            <person name="Mott A."/>
            <person name="O'Neill E."/>
            <person name="Emms D."/>
            <person name="Macleod O."/>
            <person name="Voorheis P."/>
            <person name="Matthews J."/>
            <person name="Matthews K."/>
            <person name="Carrington M."/>
        </authorList>
    </citation>
    <scope>NUCLEOTIDE SEQUENCE [LARGE SCALE GENOMIC DNA]</scope>
    <source>
        <strain evidence="2">Edinburgh</strain>
    </source>
</reference>
<sequence>MAALRSVLSRQQVSGFCDVGSSLLQPPACLSHSVWEAALDRIEQARHDKSILPSLSSLYVQSFSRAVRHYHDLYTRCAQLLVMPLSRWEQWREGLFFFMSAAKEKESEEKTTLTGLCTQLMQLQQQQFVVVFWGCWSSVALRLESLLTRLPLLSANEEEEKEKEVLNSSESVSLAPSHDDDDDEMKEGVVDRKIVRLRRRYFSIFYQFQQLAHDASHLFGSYTKVGKAERQWLSECLMLGNDGDNDNDNFNGSEEAAEAFIRRSFKRDFSVPSLDLITGELVEEYNDFEVNESKKKAMEKKAQETIKSMWCTEARKMFELELEHSEVSMEKPMPDLARNELLDTLLQCLCRKVGKPELALAVIMRDLLEDTLFPAVLNISQLERALTVLLQWFEAYTAERNHGEIPLFTNEDLWSFVLERHTELLKWVVFHYCQDEDGKRNLTLAVEGVKTVSFSLLRCLDVYMTTIAGRRSLKDAKEERKDEVKQKVVVWIQQTAVNTFLDGLSHLSSQSTSTTTTSCSSSSSFLLITTQITLLKAQLLLLADASLLAMDVRQLLFPTLDPAFKEMQLVREAKSETELIPWTLCIVSILKSLTRTLQYTSKGTESAAELVSALHIHYKTLQGLSPSSLVDLVSNEWVDFLSAEGRHSLGSRKVTLLDVTHSRRVLLDSHENRETETVDVQRKRPREE</sequence>
<gene>
    <name evidence="2" type="ORF">TM35_000171890</name>
</gene>
<feature type="region of interest" description="Disordered" evidence="1">
    <location>
        <begin position="161"/>
        <end position="185"/>
    </location>
</feature>
<protein>
    <submittedName>
        <fullName evidence="2">Uncharacterized protein</fullName>
    </submittedName>
</protein>
<evidence type="ECO:0000256" key="1">
    <source>
        <dbReference type="SAM" id="MobiDB-lite"/>
    </source>
</evidence>
<dbReference type="OrthoDB" id="272430at2759"/>
<dbReference type="Proteomes" id="UP000192257">
    <property type="component" value="Unassembled WGS sequence"/>
</dbReference>
<keyword evidence="3" id="KW-1185">Reference proteome</keyword>
<dbReference type="GeneID" id="39986048"/>
<evidence type="ECO:0000313" key="3">
    <source>
        <dbReference type="Proteomes" id="UP000192257"/>
    </source>
</evidence>